<dbReference type="GO" id="GO:0008234">
    <property type="term" value="F:cysteine-type peptidase activity"/>
    <property type="evidence" value="ECO:0007669"/>
    <property type="project" value="UniProtKB-KW"/>
</dbReference>
<dbReference type="OrthoDB" id="1771471at2"/>
<gene>
    <name evidence="6" type="ORF">SG0102_19310</name>
</gene>
<dbReference type="SUPFAM" id="SSF54001">
    <property type="entry name" value="Cysteine proteinases"/>
    <property type="match status" value="1"/>
</dbReference>
<dbReference type="SMART" id="SM00635">
    <property type="entry name" value="BID_2"/>
    <property type="match status" value="1"/>
</dbReference>
<organism evidence="6 7">
    <name type="scientific">Intestinibaculum porci</name>
    <dbReference type="NCBI Taxonomy" id="2487118"/>
    <lineage>
        <taxon>Bacteria</taxon>
        <taxon>Bacillati</taxon>
        <taxon>Bacillota</taxon>
        <taxon>Erysipelotrichia</taxon>
        <taxon>Erysipelotrichales</taxon>
        <taxon>Erysipelotrichaceae</taxon>
        <taxon>Intestinibaculum</taxon>
    </lineage>
</organism>
<evidence type="ECO:0000259" key="5">
    <source>
        <dbReference type="PROSITE" id="PS51935"/>
    </source>
</evidence>
<protein>
    <recommendedName>
        <fullName evidence="5">NlpC/P60 domain-containing protein</fullName>
    </recommendedName>
</protein>
<keyword evidence="7" id="KW-1185">Reference proteome</keyword>
<reference evidence="6 7" key="1">
    <citation type="submission" date="2018-11" db="EMBL/GenBank/DDBJ databases">
        <title>Novel Erysipelotrichaceae bacterium isolated from small intestine of a swine.</title>
        <authorList>
            <person name="Kim J.S."/>
            <person name="Choe H."/>
            <person name="Lee Y.R."/>
            <person name="Kim K.M."/>
            <person name="Park D.S."/>
        </authorList>
    </citation>
    <scope>NUCLEOTIDE SEQUENCE [LARGE SCALE GENOMIC DNA]</scope>
    <source>
        <strain evidence="6 7">SG0102</strain>
    </source>
</reference>
<dbReference type="PROSITE" id="PS51935">
    <property type="entry name" value="NLPC_P60"/>
    <property type="match status" value="1"/>
</dbReference>
<dbReference type="SUPFAM" id="SSF49373">
    <property type="entry name" value="Invasin/intimin cell-adhesion fragments"/>
    <property type="match status" value="1"/>
</dbReference>
<evidence type="ECO:0000256" key="2">
    <source>
        <dbReference type="ARBA" id="ARBA00022670"/>
    </source>
</evidence>
<comment type="similarity">
    <text evidence="1">Belongs to the peptidase C40 family.</text>
</comment>
<feature type="domain" description="NlpC/P60" evidence="5">
    <location>
        <begin position="363"/>
        <end position="518"/>
    </location>
</feature>
<name>A0A3G9J734_9FIRM</name>
<proteinExistence type="inferred from homology"/>
<dbReference type="Proteomes" id="UP000268059">
    <property type="component" value="Chromosome"/>
</dbReference>
<accession>A0A3G9J734</accession>
<dbReference type="InterPro" id="IPR038765">
    <property type="entry name" value="Papain-like_cys_pep_sf"/>
</dbReference>
<dbReference type="InParanoid" id="A0A3G9J734"/>
<dbReference type="InterPro" id="IPR000064">
    <property type="entry name" value="NLP_P60_dom"/>
</dbReference>
<dbReference type="AlphaFoldDB" id="A0A3G9J734"/>
<dbReference type="GO" id="GO:0006508">
    <property type="term" value="P:proteolysis"/>
    <property type="evidence" value="ECO:0007669"/>
    <property type="project" value="UniProtKB-KW"/>
</dbReference>
<dbReference type="Gene3D" id="3.90.1720.10">
    <property type="entry name" value="endopeptidase domain like (from Nostoc punctiforme)"/>
    <property type="match status" value="1"/>
</dbReference>
<evidence type="ECO:0000256" key="4">
    <source>
        <dbReference type="ARBA" id="ARBA00022807"/>
    </source>
</evidence>
<evidence type="ECO:0000313" key="7">
    <source>
        <dbReference type="Proteomes" id="UP000268059"/>
    </source>
</evidence>
<dbReference type="Pfam" id="PF00877">
    <property type="entry name" value="NLPC_P60"/>
    <property type="match status" value="1"/>
</dbReference>
<keyword evidence="4" id="KW-0788">Thiol protease</keyword>
<dbReference type="KEGG" id="ebm:SG0102_19310"/>
<keyword evidence="3" id="KW-0378">Hydrolase</keyword>
<keyword evidence="2" id="KW-0645">Protease</keyword>
<dbReference type="RefSeq" id="WP_125119768.1">
    <property type="nucleotide sequence ID" value="NZ_AP019309.1"/>
</dbReference>
<dbReference type="Pfam" id="PF02368">
    <property type="entry name" value="Big_2"/>
    <property type="match status" value="1"/>
</dbReference>
<evidence type="ECO:0000256" key="1">
    <source>
        <dbReference type="ARBA" id="ARBA00007074"/>
    </source>
</evidence>
<dbReference type="EMBL" id="AP019309">
    <property type="protein sequence ID" value="BBH26997.1"/>
    <property type="molecule type" value="Genomic_DNA"/>
</dbReference>
<dbReference type="InterPro" id="IPR003343">
    <property type="entry name" value="Big_2"/>
</dbReference>
<dbReference type="Gene3D" id="2.60.40.1080">
    <property type="match status" value="1"/>
</dbReference>
<sequence length="604" mass="66206">MRKKWIGFFIVLSLMFGLNIGPVHGAGTKWVSGFSTNQKTASTYDVDEEGAGVAIDGTIHVQGIEKDDDGYAYAWQASNDDVTLSDPSAKDVDVKGVSVGDVTLTQTIYQPLATSQTPNSSYREDTDAPFALNLSSVVMMPNDTVTLKANKTVTWSSSDENIVKVNAGQMTAISIGQAVITATDASGQSVTCHVIVGGNVVETHTMNLTVTNPQLHDVLYAIQFYEANYGTLQMEGASSEGAERVIYGTSNPNVILDEEGNFRVYKNLDADLYAYVDGKLLTAKMKITHPIPASLRDTILKKGMSKTINPLRFSGLTTVDVSGTSNDALTFDQNVVTANDYGKLSTMITGDNASFVRDFWCVNDTTYNIMKQAFKIYDQKRHYSQPKRTQKRYVDCSSYVWRVYKQAGFTLGSKYYPPTAAEEARFLSKKKRLSAPTKSRIDALKPGDLLFYSSKKNGRYKNITHVELYVSSGASLGASGPYYGDEGGCVAQGTSVNSNLVAIGRLYDEKTDRAPRASKIKSIKAKKNKVKVSWAKTLGSGVTLQLSQSKAFNKKTKTIKVSRLKTSSTIAYTTSKKVYVRLRAYKAGVGRTYYSSWSSVRRAK</sequence>
<dbReference type="InterPro" id="IPR008964">
    <property type="entry name" value="Invasin/intimin_cell_adhesion"/>
</dbReference>
<evidence type="ECO:0000256" key="3">
    <source>
        <dbReference type="ARBA" id="ARBA00022801"/>
    </source>
</evidence>
<evidence type="ECO:0000313" key="6">
    <source>
        <dbReference type="EMBL" id="BBH26997.1"/>
    </source>
</evidence>